<dbReference type="AlphaFoldDB" id="Q2KZV1"/>
<organism evidence="6 7">
    <name type="scientific">Bordetella avium (strain 197N)</name>
    <dbReference type="NCBI Taxonomy" id="360910"/>
    <lineage>
        <taxon>Bacteria</taxon>
        <taxon>Pseudomonadati</taxon>
        <taxon>Pseudomonadota</taxon>
        <taxon>Betaproteobacteria</taxon>
        <taxon>Burkholderiales</taxon>
        <taxon>Alcaligenaceae</taxon>
        <taxon>Bordetella</taxon>
    </lineage>
</organism>
<gene>
    <name evidence="6" type="ordered locus">BAV0313</name>
</gene>
<dbReference type="PANTHER" id="PTHR33420">
    <property type="entry name" value="FIMBRIAL SUBUNIT ELFA-RELATED"/>
    <property type="match status" value="1"/>
</dbReference>
<evidence type="ECO:0000256" key="1">
    <source>
        <dbReference type="ARBA" id="ARBA00004561"/>
    </source>
</evidence>
<reference evidence="6 7" key="1">
    <citation type="journal article" date="2006" name="J. Bacteriol.">
        <title>Comparison of the genome sequence of the poultry pathogen Bordetella avium with those of B. bronchiseptica, B. pertussis, and B. parapertussis reveals extensive diversity in surface structures associated with host interaction.</title>
        <authorList>
            <person name="Sebaihia M."/>
            <person name="Preston A."/>
            <person name="Maskell D.J."/>
            <person name="Kuzmiak H."/>
            <person name="Connell T.D."/>
            <person name="King N.D."/>
            <person name="Orndorff P.E."/>
            <person name="Miyamoto D.M."/>
            <person name="Thomson N.R."/>
            <person name="Harris D."/>
            <person name="Goble A."/>
            <person name="Lord A."/>
            <person name="Murphy L."/>
            <person name="Quail M.A."/>
            <person name="Rutter S."/>
            <person name="Squares R."/>
            <person name="Squares S."/>
            <person name="Woodward J."/>
            <person name="Parkhill J."/>
            <person name="Temple L.M."/>
        </authorList>
    </citation>
    <scope>NUCLEOTIDE SEQUENCE [LARGE SCALE GENOMIC DNA]</scope>
    <source>
        <strain evidence="6 7">197N</strain>
    </source>
</reference>
<dbReference type="KEGG" id="bav:BAV0313"/>
<dbReference type="EMBL" id="AM167904">
    <property type="protein sequence ID" value="CAJ47918.1"/>
    <property type="molecule type" value="Genomic_DNA"/>
</dbReference>
<feature type="signal peptide" evidence="5">
    <location>
        <begin position="1"/>
        <end position="40"/>
    </location>
</feature>
<dbReference type="Gene3D" id="2.60.40.1090">
    <property type="entry name" value="Fimbrial-type adhesion domain"/>
    <property type="match status" value="1"/>
</dbReference>
<evidence type="ECO:0000256" key="4">
    <source>
        <dbReference type="ARBA" id="ARBA00023263"/>
    </source>
</evidence>
<dbReference type="InterPro" id="IPR050263">
    <property type="entry name" value="Bact_Fimbrial_Adh_Pro"/>
</dbReference>
<dbReference type="InterPro" id="IPR036937">
    <property type="entry name" value="Adhesion_dom_fimbrial_sf"/>
</dbReference>
<evidence type="ECO:0000313" key="7">
    <source>
        <dbReference type="Proteomes" id="UP000001977"/>
    </source>
</evidence>
<dbReference type="eggNOG" id="COG3539">
    <property type="taxonomic scope" value="Bacteria"/>
</dbReference>
<dbReference type="InterPro" id="IPR039458">
    <property type="entry name" value="FimA-like"/>
</dbReference>
<dbReference type="STRING" id="360910.BAV0313"/>
<evidence type="ECO:0000256" key="3">
    <source>
        <dbReference type="ARBA" id="ARBA00022729"/>
    </source>
</evidence>
<dbReference type="InterPro" id="IPR008966">
    <property type="entry name" value="Adhesion_dom_sf"/>
</dbReference>
<evidence type="ECO:0000313" key="6">
    <source>
        <dbReference type="EMBL" id="CAJ47918.1"/>
    </source>
</evidence>
<accession>Q2KZV1</accession>
<feature type="chain" id="PRO_5004211892" evidence="5">
    <location>
        <begin position="41"/>
        <end position="223"/>
    </location>
</feature>
<dbReference type="Proteomes" id="UP000001977">
    <property type="component" value="Chromosome"/>
</dbReference>
<protein>
    <submittedName>
        <fullName evidence="6">Fimbrial subunit</fullName>
    </submittedName>
</protein>
<keyword evidence="7" id="KW-1185">Reference proteome</keyword>
<dbReference type="Pfam" id="PF16970">
    <property type="entry name" value="FimA"/>
    <property type="match status" value="1"/>
</dbReference>
<evidence type="ECO:0000256" key="5">
    <source>
        <dbReference type="SAM" id="SignalP"/>
    </source>
</evidence>
<comment type="similarity">
    <text evidence="2">Belongs to the fimbrial protein family.</text>
</comment>
<dbReference type="SUPFAM" id="SSF49401">
    <property type="entry name" value="Bacterial adhesins"/>
    <property type="match status" value="1"/>
</dbReference>
<keyword evidence="4" id="KW-0281">Fimbrium</keyword>
<dbReference type="GO" id="GO:0043709">
    <property type="term" value="P:cell adhesion involved in single-species biofilm formation"/>
    <property type="evidence" value="ECO:0007669"/>
    <property type="project" value="TreeGrafter"/>
</dbReference>
<name>Q2KZV1_BORA1</name>
<evidence type="ECO:0000256" key="2">
    <source>
        <dbReference type="ARBA" id="ARBA00006671"/>
    </source>
</evidence>
<comment type="subcellular location">
    <subcellularLocation>
        <location evidence="1">Fimbrium</location>
    </subcellularLocation>
</comment>
<proteinExistence type="inferred from homology"/>
<feature type="non-terminal residue" evidence="6">
    <location>
        <position position="1"/>
    </location>
</feature>
<sequence length="223" mass="22798">VAIRNPQSAIRNPQSAIECVKTTALTLLALGGIAAAPAHAADGLITITGEITAQTCKINGQTPPYNLLVALPKISTSALKNTGDTAGSTVFQLKLSDCPEALANQSLSAYFEAGPTVDYATGNLLAYKTNALPTEAANSLPNTGLGSSDVFSDMEIQLANTDGSAIKIGSPAAEQNSKGVTAAKVNSTASATLTYLARYIKTGTGAIGAGKVQTYVQYSIVYP</sequence>
<dbReference type="HOGENOM" id="CLU_088965_2_0_4"/>
<keyword evidence="3 5" id="KW-0732">Signal</keyword>
<dbReference type="PANTHER" id="PTHR33420:SF3">
    <property type="entry name" value="FIMBRIAL SUBUNIT ELFA"/>
    <property type="match status" value="1"/>
</dbReference>
<dbReference type="GO" id="GO:0009289">
    <property type="term" value="C:pilus"/>
    <property type="evidence" value="ECO:0007669"/>
    <property type="project" value="UniProtKB-SubCell"/>
</dbReference>